<dbReference type="GO" id="GO:0016020">
    <property type="term" value="C:membrane"/>
    <property type="evidence" value="ECO:0007669"/>
    <property type="project" value="UniProtKB-SubCell"/>
</dbReference>
<feature type="transmembrane region" description="Helical" evidence="6">
    <location>
        <begin position="875"/>
        <end position="893"/>
    </location>
</feature>
<dbReference type="PANTHER" id="PTHR18945">
    <property type="entry name" value="NEUROTRANSMITTER GATED ION CHANNEL"/>
    <property type="match status" value="1"/>
</dbReference>
<dbReference type="InterPro" id="IPR036719">
    <property type="entry name" value="Neuro-gated_channel_TM_sf"/>
</dbReference>
<feature type="transmembrane region" description="Helical" evidence="6">
    <location>
        <begin position="45"/>
        <end position="66"/>
    </location>
</feature>
<evidence type="ECO:0000259" key="9">
    <source>
        <dbReference type="Pfam" id="PF02932"/>
    </source>
</evidence>
<dbReference type="GO" id="GO:0005230">
    <property type="term" value="F:extracellular ligand-gated monoatomic ion channel activity"/>
    <property type="evidence" value="ECO:0007669"/>
    <property type="project" value="InterPro"/>
</dbReference>
<feature type="transmembrane region" description="Helical" evidence="6">
    <location>
        <begin position="434"/>
        <end position="453"/>
    </location>
</feature>
<dbReference type="CDD" id="cd18997">
    <property type="entry name" value="LGIC_ECD_nAChR"/>
    <property type="match status" value="2"/>
</dbReference>
<evidence type="ECO:0000256" key="4">
    <source>
        <dbReference type="ARBA" id="ARBA00022989"/>
    </source>
</evidence>
<dbReference type="InterPro" id="IPR006202">
    <property type="entry name" value="Neur_chan_lig-bd"/>
</dbReference>
<feature type="transmembrane region" description="Helical" evidence="6">
    <location>
        <begin position="841"/>
        <end position="863"/>
    </location>
</feature>
<dbReference type="Gene3D" id="2.70.170.10">
    <property type="entry name" value="Neurotransmitter-gated ion-channel ligand-binding domain"/>
    <property type="match status" value="2"/>
</dbReference>
<evidence type="ECO:0000256" key="2">
    <source>
        <dbReference type="ARBA" id="ARBA00007200"/>
    </source>
</evidence>
<comment type="similarity">
    <text evidence="6">Belongs to the ligand-gated ion channel (TC 1.A.9) family.</text>
</comment>
<feature type="domain" description="Neurotransmitter-gated ion-channel ligand-binding" evidence="8">
    <location>
        <begin position="251"/>
        <end position="427"/>
    </location>
</feature>
<keyword evidence="5 6" id="KW-0472">Membrane</keyword>
<keyword evidence="6" id="KW-0407">Ion channel</keyword>
<feature type="domain" description="Neurotransmitter-gated ion-channel transmembrane" evidence="9">
    <location>
        <begin position="435"/>
        <end position="589"/>
    </location>
</feature>
<dbReference type="InterPro" id="IPR038050">
    <property type="entry name" value="Neuro_actylchol_rec"/>
</dbReference>
<gene>
    <name evidence="11" type="ORF">CGI_10025441</name>
</gene>
<keyword evidence="6" id="KW-0813">Transport</keyword>
<dbReference type="InterPro" id="IPR046791">
    <property type="entry name" value="Polycystin_dom"/>
</dbReference>
<keyword evidence="4 6" id="KW-1133">Transmembrane helix</keyword>
<evidence type="ECO:0000256" key="6">
    <source>
        <dbReference type="RuleBase" id="RU000687"/>
    </source>
</evidence>
<evidence type="ECO:0000256" key="3">
    <source>
        <dbReference type="ARBA" id="ARBA00022692"/>
    </source>
</evidence>
<dbReference type="InterPro" id="IPR006201">
    <property type="entry name" value="Neur_channel"/>
</dbReference>
<dbReference type="Gene3D" id="1.20.58.390">
    <property type="entry name" value="Neurotransmitter-gated ion-channel transmembrane domain"/>
    <property type="match status" value="2"/>
</dbReference>
<dbReference type="InterPro" id="IPR018000">
    <property type="entry name" value="Neurotransmitter_ion_chnl_CS"/>
</dbReference>
<evidence type="ECO:0000256" key="7">
    <source>
        <dbReference type="SAM" id="MobiDB-lite"/>
    </source>
</evidence>
<dbReference type="FunFam" id="2.70.170.10:FF:000028">
    <property type="entry name" value="AcetylCholine Receptor"/>
    <property type="match status" value="1"/>
</dbReference>
<feature type="domain" description="Neurotransmitter-gated ion-channel transmembrane" evidence="9">
    <location>
        <begin position="846"/>
        <end position="987"/>
    </location>
</feature>
<evidence type="ECO:0000313" key="11">
    <source>
        <dbReference type="EMBL" id="EKC27449.1"/>
    </source>
</evidence>
<feature type="transmembrane region" description="Helical" evidence="6">
    <location>
        <begin position="496"/>
        <end position="516"/>
    </location>
</feature>
<dbReference type="PRINTS" id="PR00252">
    <property type="entry name" value="NRIONCHANNEL"/>
</dbReference>
<keyword evidence="3 6" id="KW-0812">Transmembrane</keyword>
<reference evidence="11" key="1">
    <citation type="journal article" date="2012" name="Nature">
        <title>The oyster genome reveals stress adaptation and complexity of shell formation.</title>
        <authorList>
            <person name="Zhang G."/>
            <person name="Fang X."/>
            <person name="Guo X."/>
            <person name="Li L."/>
            <person name="Luo R."/>
            <person name="Xu F."/>
            <person name="Yang P."/>
            <person name="Zhang L."/>
            <person name="Wang X."/>
            <person name="Qi H."/>
            <person name="Xiong Z."/>
            <person name="Que H."/>
            <person name="Xie Y."/>
            <person name="Holland P.W."/>
            <person name="Paps J."/>
            <person name="Zhu Y."/>
            <person name="Wu F."/>
            <person name="Chen Y."/>
            <person name="Wang J."/>
            <person name="Peng C."/>
            <person name="Meng J."/>
            <person name="Yang L."/>
            <person name="Liu J."/>
            <person name="Wen B."/>
            <person name="Zhang N."/>
            <person name="Huang Z."/>
            <person name="Zhu Q."/>
            <person name="Feng Y."/>
            <person name="Mount A."/>
            <person name="Hedgecock D."/>
            <person name="Xu Z."/>
            <person name="Liu Y."/>
            <person name="Domazet-Loso T."/>
            <person name="Du Y."/>
            <person name="Sun X."/>
            <person name="Zhang S."/>
            <person name="Liu B."/>
            <person name="Cheng P."/>
            <person name="Jiang X."/>
            <person name="Li J."/>
            <person name="Fan D."/>
            <person name="Wang W."/>
            <person name="Fu W."/>
            <person name="Wang T."/>
            <person name="Wang B."/>
            <person name="Zhang J."/>
            <person name="Peng Z."/>
            <person name="Li Y."/>
            <person name="Li N."/>
            <person name="Wang J."/>
            <person name="Chen M."/>
            <person name="He Y."/>
            <person name="Tan F."/>
            <person name="Song X."/>
            <person name="Zheng Q."/>
            <person name="Huang R."/>
            <person name="Yang H."/>
            <person name="Du X."/>
            <person name="Chen L."/>
            <person name="Yang M."/>
            <person name="Gaffney P.M."/>
            <person name="Wang S."/>
            <person name="Luo L."/>
            <person name="She Z."/>
            <person name="Ming Y."/>
            <person name="Huang W."/>
            <person name="Zhang S."/>
            <person name="Huang B."/>
            <person name="Zhang Y."/>
            <person name="Qu T."/>
            <person name="Ni P."/>
            <person name="Miao G."/>
            <person name="Wang J."/>
            <person name="Wang Q."/>
            <person name="Steinberg C.E."/>
            <person name="Wang H."/>
            <person name="Li N."/>
            <person name="Qian L."/>
            <person name="Zhang G."/>
            <person name="Li Y."/>
            <person name="Yang H."/>
            <person name="Liu X."/>
            <person name="Wang J."/>
            <person name="Yin Y."/>
            <person name="Wang J."/>
        </authorList>
    </citation>
    <scope>NUCLEOTIDE SEQUENCE [LARGE SCALE GENOMIC DNA]</scope>
    <source>
        <strain evidence="11">05x7-T-G4-1.051#20</strain>
    </source>
</reference>
<feature type="domain" description="Polycystin" evidence="10">
    <location>
        <begin position="98"/>
        <end position="217"/>
    </location>
</feature>
<feature type="domain" description="Neurotransmitter-gated ion-channel ligand-binding" evidence="8">
    <location>
        <begin position="636"/>
        <end position="839"/>
    </location>
</feature>
<protein>
    <submittedName>
        <fullName evidence="11">Neuronal acetylcholine receptor subunit alpha-10</fullName>
    </submittedName>
</protein>
<evidence type="ECO:0000256" key="5">
    <source>
        <dbReference type="ARBA" id="ARBA00023136"/>
    </source>
</evidence>
<dbReference type="InterPro" id="IPR006029">
    <property type="entry name" value="Neurotrans-gated_channel_TM"/>
</dbReference>
<feature type="transmembrane region" description="Helical" evidence="6">
    <location>
        <begin position="905"/>
        <end position="927"/>
    </location>
</feature>
<dbReference type="EMBL" id="JH817025">
    <property type="protein sequence ID" value="EKC27449.1"/>
    <property type="molecule type" value="Genomic_DNA"/>
</dbReference>
<dbReference type="HOGENOM" id="CLU_294609_0_0_1"/>
<dbReference type="Pfam" id="PF20519">
    <property type="entry name" value="Polycystin_dom"/>
    <property type="match status" value="1"/>
</dbReference>
<feature type="compositionally biased region" description="Basic and acidic residues" evidence="7">
    <location>
        <begin position="997"/>
        <end position="1011"/>
    </location>
</feature>
<sequence>MSEQFDSADKPQSRYVPDPLSRRLMNRIRKKLKLEEEIHVTLRDIALYALFVICILFMAHGHRNVVKSLKMRRYMESVFIEPRHPPIYSQASGFSTDILELNNERIVPVLGEMSLGNATAPGLVSEYFLLGKYRIRQVRIQEDSCDYPEWVRRKTMTFSMNCSGEYWIGNEDSGDYNMSWREPLTYKPKRLSDTWSHRSSWSLKTIPYEGTLATYSIACQTTANQQALHAHLFTSYDSGEKPYCGGAVNVTLDLALRQVIDLKWQDCRLVWNSSHFGGIESFVVPVRYIWVPDITLYDGISPELVGFRDFRSSLHSDGTVSYNFPTLTESVCTLDVDRFPFDQQTCPLVFGSWVYDGTQMDLVVRIVFLDLQQNQENKSPAGDLWSAVEHVEWTYVSMRAERHVLQYKCCLEPYSDVTFYLTLRRKPKFYQNSLFVPSALITVMAVLGYHLPVESGEKVSLQITVMLSLAVFQQLVSDKLPPSADSTPLIAKYFNFSLCLVGMTCLMAVVVIAIHYQGNTRMPDWLYNIGVLRLSKITLVCVEHLNGVPEQIQNNNHVENCRKHKENSFCDKLHIMEQSRKEYYSIQSGNPVIKAPNVDYEEAWKKLAIVVDRLCFFLFIVVCCTGIAGQTTANQQALHTHLFTSYDAGEKPYCGGAVNVTLDLALRQVIDLDEPQQILRANVWVRLKWQDCRLTWTPSSYGGISNFIVPYKYIWIPDLTLYDSVSDDFVGLKEYRPNIYSDGTVYYNFPSVLESICAVDVEKFPYDEQTCKLLFGSWAYHGLDMDLQYKNPQGDLSSAVTNVEWTYISLRAERHVLYYGCCPEPYPDVTYYLKLKRKPQFYLINLIVPSMLITVMAALGYYLPVESGEKVSLQITVMLSLAVFQLLVSTNIYKIDAIIATYFNFSLFLVGLACVMAVVVIAIHYQGNRRMPDWLYSIGVLKLSYITCVHIENRPPADDRKTTADSFAVKSQNHKVSPAIKTKSNLTLLDLEPVVTAEKKNNEQKDPDAAPKRPWVSSGSALADPELTQ</sequence>
<dbReference type="InParanoid" id="K1Q7Z0"/>
<comment type="subcellular location">
    <subcellularLocation>
        <location evidence="1">Membrane</location>
        <topology evidence="1">Multi-pass membrane protein</topology>
    </subcellularLocation>
</comment>
<evidence type="ECO:0000256" key="1">
    <source>
        <dbReference type="ARBA" id="ARBA00004141"/>
    </source>
</evidence>
<feature type="region of interest" description="Disordered" evidence="7">
    <location>
        <begin position="997"/>
        <end position="1029"/>
    </location>
</feature>
<comment type="caution">
    <text evidence="6">Lacks conserved residue(s) required for the propagation of feature annotation.</text>
</comment>
<dbReference type="Pfam" id="PF02931">
    <property type="entry name" value="Neur_chan_LBD"/>
    <property type="match status" value="2"/>
</dbReference>
<evidence type="ECO:0000259" key="10">
    <source>
        <dbReference type="Pfam" id="PF20519"/>
    </source>
</evidence>
<dbReference type="SUPFAM" id="SSF90112">
    <property type="entry name" value="Neurotransmitter-gated ion-channel transmembrane pore"/>
    <property type="match status" value="2"/>
</dbReference>
<dbReference type="InterPro" id="IPR036734">
    <property type="entry name" value="Neur_chan_lig-bd_sf"/>
</dbReference>
<comment type="similarity">
    <text evidence="2">Belongs to the polycystin family.</text>
</comment>
<dbReference type="CDD" id="cd19051">
    <property type="entry name" value="LGIC_TM_cation"/>
    <property type="match status" value="2"/>
</dbReference>
<evidence type="ECO:0000259" key="8">
    <source>
        <dbReference type="Pfam" id="PF02931"/>
    </source>
</evidence>
<name>K1Q7Z0_MAGGI</name>
<dbReference type="SUPFAM" id="SSF63712">
    <property type="entry name" value="Nicotinic receptor ligand binding domain-like"/>
    <property type="match status" value="2"/>
</dbReference>
<dbReference type="GO" id="GO:0004888">
    <property type="term" value="F:transmembrane signaling receptor activity"/>
    <property type="evidence" value="ECO:0007669"/>
    <property type="project" value="InterPro"/>
</dbReference>
<dbReference type="AlphaFoldDB" id="K1Q7Z0"/>
<keyword evidence="11" id="KW-0675">Receptor</keyword>
<dbReference type="PROSITE" id="PS00236">
    <property type="entry name" value="NEUROTR_ION_CHANNEL"/>
    <property type="match status" value="2"/>
</dbReference>
<keyword evidence="6" id="KW-0406">Ion transport</keyword>
<accession>K1Q7Z0</accession>
<proteinExistence type="inferred from homology"/>
<dbReference type="FunFam" id="2.70.170.10:FF:000030">
    <property type="entry name" value="AcetylCholine Receptor"/>
    <property type="match status" value="1"/>
</dbReference>
<organism evidence="11">
    <name type="scientific">Magallana gigas</name>
    <name type="common">Pacific oyster</name>
    <name type="synonym">Crassostrea gigas</name>
    <dbReference type="NCBI Taxonomy" id="29159"/>
    <lineage>
        <taxon>Eukaryota</taxon>
        <taxon>Metazoa</taxon>
        <taxon>Spiralia</taxon>
        <taxon>Lophotrochozoa</taxon>
        <taxon>Mollusca</taxon>
        <taxon>Bivalvia</taxon>
        <taxon>Autobranchia</taxon>
        <taxon>Pteriomorphia</taxon>
        <taxon>Ostreida</taxon>
        <taxon>Ostreoidea</taxon>
        <taxon>Ostreidae</taxon>
        <taxon>Magallana</taxon>
    </lineage>
</organism>
<dbReference type="Pfam" id="PF02932">
    <property type="entry name" value="Neur_chan_memb"/>
    <property type="match status" value="2"/>
</dbReference>